<dbReference type="PROSITE" id="PS51257">
    <property type="entry name" value="PROKAR_LIPOPROTEIN"/>
    <property type="match status" value="1"/>
</dbReference>
<accession>A0A0J6Z327</accession>
<evidence type="ECO:0008006" key="5">
    <source>
        <dbReference type="Google" id="ProtNLM"/>
    </source>
</evidence>
<proteinExistence type="predicted"/>
<reference evidence="3 4" key="1">
    <citation type="journal article" date="2015" name="Genome Biol. Evol.">
        <title>Characterization of Three Mycobacterium spp. with Potential Use in Bioremediation by Genome Sequencing and Comparative Genomics.</title>
        <authorList>
            <person name="Das S."/>
            <person name="Pettersson B.M."/>
            <person name="Behra P.R."/>
            <person name="Ramesh M."/>
            <person name="Dasgupta S."/>
            <person name="Bhattacharya A."/>
            <person name="Kirsebom L.A."/>
        </authorList>
    </citation>
    <scope>NUCLEOTIDE SEQUENCE [LARGE SCALE GENOMIC DNA]</scope>
    <source>
        <strain evidence="3 4">DSM 44075</strain>
    </source>
</reference>
<feature type="signal peptide" evidence="2">
    <location>
        <begin position="1"/>
        <end position="19"/>
    </location>
</feature>
<keyword evidence="2" id="KW-0732">Signal</keyword>
<organism evidence="3 4">
    <name type="scientific">Mycolicibacterium obuense</name>
    <dbReference type="NCBI Taxonomy" id="1807"/>
    <lineage>
        <taxon>Bacteria</taxon>
        <taxon>Bacillati</taxon>
        <taxon>Actinomycetota</taxon>
        <taxon>Actinomycetes</taxon>
        <taxon>Mycobacteriales</taxon>
        <taxon>Mycobacteriaceae</taxon>
        <taxon>Mycolicibacterium</taxon>
    </lineage>
</organism>
<dbReference type="RefSeq" id="WP_048422696.1">
    <property type="nucleotide sequence ID" value="NZ_JYNU01000008.1"/>
</dbReference>
<feature type="compositionally biased region" description="Low complexity" evidence="1">
    <location>
        <begin position="26"/>
        <end position="50"/>
    </location>
</feature>
<comment type="caution">
    <text evidence="3">The sequence shown here is derived from an EMBL/GenBank/DDBJ whole genome shotgun (WGS) entry which is preliminary data.</text>
</comment>
<evidence type="ECO:0000256" key="2">
    <source>
        <dbReference type="SAM" id="SignalP"/>
    </source>
</evidence>
<dbReference type="AlphaFoldDB" id="A0A0J6Z327"/>
<gene>
    <name evidence="3" type="ORF">MOBUDSM44075_01559</name>
</gene>
<name>A0A0J6Z327_9MYCO</name>
<dbReference type="EMBL" id="JYNU01000008">
    <property type="protein sequence ID" value="KMO79066.1"/>
    <property type="molecule type" value="Genomic_DNA"/>
</dbReference>
<feature type="chain" id="PRO_5038837558" description="LppI" evidence="2">
    <location>
        <begin position="20"/>
        <end position="226"/>
    </location>
</feature>
<dbReference type="PATRIC" id="fig|1807.14.peg.1569"/>
<evidence type="ECO:0000313" key="4">
    <source>
        <dbReference type="Proteomes" id="UP000036313"/>
    </source>
</evidence>
<evidence type="ECO:0000256" key="1">
    <source>
        <dbReference type="SAM" id="MobiDB-lite"/>
    </source>
</evidence>
<sequence length="226" mass="22773" precursor="true">MRKVGLLAVAILAAGCAQSTDGQAESASADATRPTATTSTAAPPSTTRPAEAPGENATIGKVIAFIEEGTAADVATFHVAFRDGVTTRLGDDVAFTAPSGAPSGNTQCMTTADGLTCLLELTAPPPPPADAEGVWKAGWTDFPGAELRVGALRGDPGPFIAGSGPELPDGQTLSIGDTRCRSDATGLYCVNYAHRSAVRISADGVRPFGCLQAVAPPAGVGTAYRC</sequence>
<protein>
    <recommendedName>
        <fullName evidence="5">LppI</fullName>
    </recommendedName>
</protein>
<evidence type="ECO:0000313" key="3">
    <source>
        <dbReference type="EMBL" id="KMO79066.1"/>
    </source>
</evidence>
<feature type="region of interest" description="Disordered" evidence="1">
    <location>
        <begin position="22"/>
        <end position="54"/>
    </location>
</feature>
<dbReference type="Proteomes" id="UP000036313">
    <property type="component" value="Unassembled WGS sequence"/>
</dbReference>